<dbReference type="InterPro" id="IPR000794">
    <property type="entry name" value="Beta-ketoacyl_synthase"/>
</dbReference>
<keyword evidence="2 3" id="KW-0808">Transferase</keyword>
<protein>
    <submittedName>
        <fullName evidence="5">3-oxoacyl-[acyl-carrier-protein] synthase-1</fullName>
    </submittedName>
</protein>
<dbReference type="Pfam" id="PF00109">
    <property type="entry name" value="ketoacyl-synt"/>
    <property type="match status" value="1"/>
</dbReference>
<dbReference type="Gene3D" id="3.40.47.10">
    <property type="match status" value="1"/>
</dbReference>
<accession>A0A1M6PXG2</accession>
<dbReference type="STRING" id="156994.SAMN04488028_10385"/>
<evidence type="ECO:0000313" key="5">
    <source>
        <dbReference type="EMBL" id="SHK12685.1"/>
    </source>
</evidence>
<dbReference type="InterPro" id="IPR014030">
    <property type="entry name" value="Ketoacyl_synth_N"/>
</dbReference>
<keyword evidence="6" id="KW-1185">Reference proteome</keyword>
<comment type="similarity">
    <text evidence="1 3">Belongs to the thiolase-like superfamily. Beta-ketoacyl-ACP synthases family.</text>
</comment>
<dbReference type="GO" id="GO:0005829">
    <property type="term" value="C:cytosol"/>
    <property type="evidence" value="ECO:0007669"/>
    <property type="project" value="TreeGrafter"/>
</dbReference>
<dbReference type="GO" id="GO:0004315">
    <property type="term" value="F:3-oxoacyl-[acyl-carrier-protein] synthase activity"/>
    <property type="evidence" value="ECO:0007669"/>
    <property type="project" value="TreeGrafter"/>
</dbReference>
<evidence type="ECO:0000256" key="3">
    <source>
        <dbReference type="RuleBase" id="RU003694"/>
    </source>
</evidence>
<dbReference type="PANTHER" id="PTHR11712">
    <property type="entry name" value="POLYKETIDE SYNTHASE-RELATED"/>
    <property type="match status" value="1"/>
</dbReference>
<gene>
    <name evidence="5" type="ORF">SAMN04488028_10385</name>
</gene>
<dbReference type="InterPro" id="IPR020841">
    <property type="entry name" value="PKS_Beta-ketoAc_synthase_dom"/>
</dbReference>
<dbReference type="AlphaFoldDB" id="A0A1M6PXG2"/>
<dbReference type="Pfam" id="PF02801">
    <property type="entry name" value="Ketoacyl-synt_C"/>
    <property type="match status" value="1"/>
</dbReference>
<evidence type="ECO:0000259" key="4">
    <source>
        <dbReference type="PROSITE" id="PS52004"/>
    </source>
</evidence>
<proteinExistence type="inferred from homology"/>
<evidence type="ECO:0000313" key="6">
    <source>
        <dbReference type="Proteomes" id="UP000184474"/>
    </source>
</evidence>
<dbReference type="RefSeq" id="WP_073122004.1">
    <property type="nucleotide sequence ID" value="NZ_FRAA01000003.1"/>
</dbReference>
<dbReference type="InterPro" id="IPR020615">
    <property type="entry name" value="Thiolase_acyl_enz_int_AS"/>
</dbReference>
<dbReference type="PROSITE" id="PS52004">
    <property type="entry name" value="KS3_2"/>
    <property type="match status" value="1"/>
</dbReference>
<name>A0A1M6PXG2_REIAG</name>
<dbReference type="PROSITE" id="PS00098">
    <property type="entry name" value="THIOLASE_1"/>
    <property type="match status" value="1"/>
</dbReference>
<dbReference type="SMART" id="SM00825">
    <property type="entry name" value="PKS_KS"/>
    <property type="match status" value="1"/>
</dbReference>
<dbReference type="PANTHER" id="PTHR11712:SF336">
    <property type="entry name" value="3-OXOACYL-[ACYL-CARRIER-PROTEIN] SYNTHASE, MITOCHONDRIAL"/>
    <property type="match status" value="1"/>
</dbReference>
<dbReference type="SUPFAM" id="SSF53901">
    <property type="entry name" value="Thiolase-like"/>
    <property type="match status" value="2"/>
</dbReference>
<reference evidence="6" key="1">
    <citation type="submission" date="2016-11" db="EMBL/GenBank/DDBJ databases">
        <authorList>
            <person name="Varghese N."/>
            <person name="Submissions S."/>
        </authorList>
    </citation>
    <scope>NUCLEOTIDE SEQUENCE [LARGE SCALE GENOMIC DNA]</scope>
    <source>
        <strain evidence="6">DSM 26134</strain>
    </source>
</reference>
<organism evidence="5 6">
    <name type="scientific">Reichenbachiella agariperforans</name>
    <dbReference type="NCBI Taxonomy" id="156994"/>
    <lineage>
        <taxon>Bacteria</taxon>
        <taxon>Pseudomonadati</taxon>
        <taxon>Bacteroidota</taxon>
        <taxon>Cytophagia</taxon>
        <taxon>Cytophagales</taxon>
        <taxon>Reichenbachiellaceae</taxon>
        <taxon>Reichenbachiella</taxon>
    </lineage>
</organism>
<dbReference type="GO" id="GO:0006633">
    <property type="term" value="P:fatty acid biosynthetic process"/>
    <property type="evidence" value="ECO:0007669"/>
    <property type="project" value="TreeGrafter"/>
</dbReference>
<dbReference type="InterPro" id="IPR014031">
    <property type="entry name" value="Ketoacyl_synth_C"/>
</dbReference>
<sequence length="366" mass="39246">MSFIAAPHIISPLGNSVHENFERALVGQSALRLHSDHPFAPVDIPFGIITDHERSEGWTKLESLCLQSCQQSLAQLKDTSGKWLLIFCTTKGDIDRLASGLSEEVKPQYLVQKVAKELPIDIDTEVVSNACISGLLGVIMAHDYVSTGVYDHVLVLGGDLFSDFTYKGFESFMALSAQACKPFDANRDGLSLGEAVVSVVVSDKKEIFSQVDCQVLGGASANDANHISGPSRTGEGLYRSIQKTWKQTGLSAEEVDAVSAHGTATRYNDDMESIAFHRAGLAAKPINSMKGYFGHTLGAAGLLELVMSMESMRAGIFLSSLGCEAPGTTEEINVVTENTPMEIHTLLKTTSGFGGCNAAAIIQKIQ</sequence>
<dbReference type="EMBL" id="FRAA01000003">
    <property type="protein sequence ID" value="SHK12685.1"/>
    <property type="molecule type" value="Genomic_DNA"/>
</dbReference>
<evidence type="ECO:0000256" key="1">
    <source>
        <dbReference type="ARBA" id="ARBA00008467"/>
    </source>
</evidence>
<dbReference type="Proteomes" id="UP000184474">
    <property type="component" value="Unassembled WGS sequence"/>
</dbReference>
<feature type="domain" description="Ketosynthase family 3 (KS3)" evidence="4">
    <location>
        <begin position="1"/>
        <end position="364"/>
    </location>
</feature>
<dbReference type="InterPro" id="IPR016039">
    <property type="entry name" value="Thiolase-like"/>
</dbReference>
<evidence type="ECO:0000256" key="2">
    <source>
        <dbReference type="ARBA" id="ARBA00022679"/>
    </source>
</evidence>